<dbReference type="SUPFAM" id="SSF53335">
    <property type="entry name" value="S-adenosyl-L-methionine-dependent methyltransferases"/>
    <property type="match status" value="1"/>
</dbReference>
<feature type="binding site" evidence="5">
    <location>
        <position position="255"/>
    </location>
    <ligand>
        <name>S-adenosyl-L-methionine</name>
        <dbReference type="ChEBI" id="CHEBI:59789"/>
    </ligand>
</feature>
<sequence length="420" mass="46409">MNSTQLDHTAAVLSSILTFQQPADAVLSAYFRDHKKLGRQDRHEIAETAFAALRHYQKISAALRRPHAQAKQAVLAALVVGRGINISQISELINEEEREFLSRLKSRKAEFSDGLSTAAELPEWLIRHLQVHYDDEAILAFGRSISRPAPLDLRVNTVKAKRDKVLEALQSEGLAAEATPYSPWGIRLQDKAALNKHPLFLDGTLEVQDEGSQLLALLTGAKRGEIIVDFCAGAGGKTLAIGAMTANKGRIYAFDVAEKRLANLKPRMVRAGLTNIHPERISSEHDPRIGRLNGKADRVLVDAPCSGLGTLRRNPDLKYRQSPETVSKLLEQQHSILSAASALVKEQGRLVYATCSILPEENERQVERFLSEHPQFELLDCAALLESAKVNGLDTGKYLRLDTAEHHTDGFFAAVMQRKA</sequence>
<dbReference type="Pfam" id="PF22458">
    <property type="entry name" value="RsmF-B_ferredox"/>
    <property type="match status" value="1"/>
</dbReference>
<dbReference type="PRINTS" id="PR02008">
    <property type="entry name" value="RCMTFAMILY"/>
</dbReference>
<dbReference type="Gene3D" id="3.40.50.150">
    <property type="entry name" value="Vaccinia Virus protein VP39"/>
    <property type="match status" value="1"/>
</dbReference>
<comment type="caution">
    <text evidence="5">Lacks conserved residue(s) required for the propagation of feature annotation.</text>
</comment>
<dbReference type="Proteomes" id="UP000193303">
    <property type="component" value="Unassembled WGS sequence"/>
</dbReference>
<dbReference type="GO" id="GO:0003723">
    <property type="term" value="F:RNA binding"/>
    <property type="evidence" value="ECO:0007669"/>
    <property type="project" value="UniProtKB-UniRule"/>
</dbReference>
<feature type="binding site" evidence="5">
    <location>
        <position position="302"/>
    </location>
    <ligand>
        <name>S-adenosyl-L-methionine</name>
        <dbReference type="ChEBI" id="CHEBI:59789"/>
    </ligand>
</feature>
<evidence type="ECO:0000313" key="8">
    <source>
        <dbReference type="Proteomes" id="UP000193303"/>
    </source>
</evidence>
<protein>
    <submittedName>
        <fullName evidence="7">SAM-dependent methyltransferase</fullName>
    </submittedName>
</protein>
<name>A0A1X3DHP9_9NEIS</name>
<keyword evidence="3 5" id="KW-0949">S-adenosyl-L-methionine</keyword>
<evidence type="ECO:0000256" key="2">
    <source>
        <dbReference type="ARBA" id="ARBA00022679"/>
    </source>
</evidence>
<organism evidence="7 8">
    <name type="scientific">Neisseria dumasiana</name>
    <dbReference type="NCBI Taxonomy" id="1931275"/>
    <lineage>
        <taxon>Bacteria</taxon>
        <taxon>Pseudomonadati</taxon>
        <taxon>Pseudomonadota</taxon>
        <taxon>Betaproteobacteria</taxon>
        <taxon>Neisseriales</taxon>
        <taxon>Neisseriaceae</taxon>
        <taxon>Neisseria</taxon>
    </lineage>
</organism>
<dbReference type="RefSeq" id="WP_085359455.1">
    <property type="nucleotide sequence ID" value="NZ_MTAB01000013.1"/>
</dbReference>
<dbReference type="OrthoDB" id="9810297at2"/>
<evidence type="ECO:0000256" key="4">
    <source>
        <dbReference type="ARBA" id="ARBA00022884"/>
    </source>
</evidence>
<dbReference type="GO" id="GO:0008173">
    <property type="term" value="F:RNA methyltransferase activity"/>
    <property type="evidence" value="ECO:0007669"/>
    <property type="project" value="InterPro"/>
</dbReference>
<dbReference type="Pfam" id="PF01189">
    <property type="entry name" value="Methyltr_RsmB-F"/>
    <property type="match status" value="1"/>
</dbReference>
<dbReference type="InterPro" id="IPR049560">
    <property type="entry name" value="MeTrfase_RsmB-F_NOP2_cat"/>
</dbReference>
<evidence type="ECO:0000313" key="7">
    <source>
        <dbReference type="EMBL" id="OSI20914.1"/>
    </source>
</evidence>
<dbReference type="InterPro" id="IPR001678">
    <property type="entry name" value="MeTrfase_RsmB-F_NOP2_dom"/>
</dbReference>
<proteinExistence type="inferred from homology"/>
<evidence type="ECO:0000256" key="1">
    <source>
        <dbReference type="ARBA" id="ARBA00022603"/>
    </source>
</evidence>
<comment type="similarity">
    <text evidence="5">Belongs to the class I-like SAM-binding methyltransferase superfamily. RsmB/NOP family.</text>
</comment>
<dbReference type="CDD" id="cd02440">
    <property type="entry name" value="AdoMet_MTases"/>
    <property type="match status" value="1"/>
</dbReference>
<evidence type="ECO:0000256" key="5">
    <source>
        <dbReference type="PROSITE-ProRule" id="PRU01023"/>
    </source>
</evidence>
<keyword evidence="2 5" id="KW-0808">Transferase</keyword>
<feature type="active site" description="Nucleophile" evidence="5">
    <location>
        <position position="355"/>
    </location>
</feature>
<evidence type="ECO:0000259" key="6">
    <source>
        <dbReference type="PROSITE" id="PS51686"/>
    </source>
</evidence>
<dbReference type="InterPro" id="IPR023267">
    <property type="entry name" value="RCMT"/>
</dbReference>
<dbReference type="PANTHER" id="PTHR22807:SF53">
    <property type="entry name" value="RIBOSOMAL RNA SMALL SUBUNIT METHYLTRANSFERASE B-RELATED"/>
    <property type="match status" value="1"/>
</dbReference>
<dbReference type="PROSITE" id="PS51686">
    <property type="entry name" value="SAM_MT_RSMB_NOP"/>
    <property type="match status" value="1"/>
</dbReference>
<reference evidence="8" key="1">
    <citation type="submission" date="2017-01" db="EMBL/GenBank/DDBJ databases">
        <authorList>
            <person name="Mah S.A."/>
            <person name="Swanson W.J."/>
            <person name="Moy G.W."/>
            <person name="Vacquier V.D."/>
        </authorList>
    </citation>
    <scope>NUCLEOTIDE SEQUENCE [LARGE SCALE GENOMIC DNA]</scope>
    <source>
        <strain evidence="8">124861</strain>
    </source>
</reference>
<dbReference type="InterPro" id="IPR029063">
    <property type="entry name" value="SAM-dependent_MTases_sf"/>
</dbReference>
<dbReference type="STRING" id="1931275.BV914_09100"/>
<dbReference type="PANTHER" id="PTHR22807">
    <property type="entry name" value="NOP2 YEAST -RELATED NOL1/NOP2/FMU SUN DOMAIN-CONTAINING"/>
    <property type="match status" value="1"/>
</dbReference>
<feature type="domain" description="SAM-dependent MTase RsmB/NOP-type" evidence="6">
    <location>
        <begin position="141"/>
        <end position="419"/>
    </location>
</feature>
<dbReference type="GO" id="GO:0001510">
    <property type="term" value="P:RNA methylation"/>
    <property type="evidence" value="ECO:0007669"/>
    <property type="project" value="InterPro"/>
</dbReference>
<gene>
    <name evidence="7" type="ORF">BV912_07110</name>
</gene>
<accession>A0A1X3DHP9</accession>
<keyword evidence="4 5" id="KW-0694">RNA-binding</keyword>
<dbReference type="EMBL" id="MTAB01000013">
    <property type="protein sequence ID" value="OSI20914.1"/>
    <property type="molecule type" value="Genomic_DNA"/>
</dbReference>
<keyword evidence="1 5" id="KW-0489">Methyltransferase</keyword>
<evidence type="ECO:0000256" key="3">
    <source>
        <dbReference type="ARBA" id="ARBA00022691"/>
    </source>
</evidence>
<comment type="caution">
    <text evidence="7">The sequence shown here is derived from an EMBL/GenBank/DDBJ whole genome shotgun (WGS) entry which is preliminary data.</text>
</comment>
<dbReference type="InterPro" id="IPR054728">
    <property type="entry name" value="RsmB-like_ferredoxin"/>
</dbReference>
<dbReference type="AlphaFoldDB" id="A0A1X3DHP9"/>